<proteinExistence type="predicted"/>
<comment type="caution">
    <text evidence="1">The sequence shown here is derived from an EMBL/GenBank/DDBJ whole genome shotgun (WGS) entry which is preliminary data.</text>
</comment>
<gene>
    <name evidence="1" type="ORF">E2C01_057697</name>
</gene>
<dbReference type="EMBL" id="VSRR010021026">
    <property type="protein sequence ID" value="MPC63598.1"/>
    <property type="molecule type" value="Genomic_DNA"/>
</dbReference>
<dbReference type="OrthoDB" id="406634at2759"/>
<organism evidence="1 2">
    <name type="scientific">Portunus trituberculatus</name>
    <name type="common">Swimming crab</name>
    <name type="synonym">Neptunus trituberculatus</name>
    <dbReference type="NCBI Taxonomy" id="210409"/>
    <lineage>
        <taxon>Eukaryota</taxon>
        <taxon>Metazoa</taxon>
        <taxon>Ecdysozoa</taxon>
        <taxon>Arthropoda</taxon>
        <taxon>Crustacea</taxon>
        <taxon>Multicrustacea</taxon>
        <taxon>Malacostraca</taxon>
        <taxon>Eumalacostraca</taxon>
        <taxon>Eucarida</taxon>
        <taxon>Decapoda</taxon>
        <taxon>Pleocyemata</taxon>
        <taxon>Brachyura</taxon>
        <taxon>Eubrachyura</taxon>
        <taxon>Portunoidea</taxon>
        <taxon>Portunidae</taxon>
        <taxon>Portuninae</taxon>
        <taxon>Portunus</taxon>
    </lineage>
</organism>
<dbReference type="AlphaFoldDB" id="A0A5B7H3C0"/>
<dbReference type="Proteomes" id="UP000324222">
    <property type="component" value="Unassembled WGS sequence"/>
</dbReference>
<reference evidence="1 2" key="1">
    <citation type="submission" date="2019-05" db="EMBL/GenBank/DDBJ databases">
        <title>Another draft genome of Portunus trituberculatus and its Hox gene families provides insights of decapod evolution.</title>
        <authorList>
            <person name="Jeong J.-H."/>
            <person name="Song I."/>
            <person name="Kim S."/>
            <person name="Choi T."/>
            <person name="Kim D."/>
            <person name="Ryu S."/>
            <person name="Kim W."/>
        </authorList>
    </citation>
    <scope>NUCLEOTIDE SEQUENCE [LARGE SCALE GENOMIC DNA]</scope>
    <source>
        <tissue evidence="1">Muscle</tissue>
    </source>
</reference>
<evidence type="ECO:0000313" key="2">
    <source>
        <dbReference type="Proteomes" id="UP000324222"/>
    </source>
</evidence>
<accession>A0A5B7H3C0</accession>
<evidence type="ECO:0000313" key="1">
    <source>
        <dbReference type="EMBL" id="MPC63598.1"/>
    </source>
</evidence>
<sequence>MELWVTLVGPVAAGGVVLLSKSEHTPPSVPPHPPLPSLPHPAIMSSQRCFRAALTTGGVLRNVCRPALLTASARPVNCIAQKRGVSLAAAAYQQAAARQHETPGKARPTS</sequence>
<keyword evidence="2" id="KW-1185">Reference proteome</keyword>
<protein>
    <submittedName>
        <fullName evidence="1">Uncharacterized protein</fullName>
    </submittedName>
</protein>
<name>A0A5B7H3C0_PORTR</name>